<accession>A0A5K3G4W3</accession>
<organism evidence="2">
    <name type="scientific">Mesocestoides corti</name>
    <name type="common">Flatworm</name>
    <dbReference type="NCBI Taxonomy" id="53468"/>
    <lineage>
        <taxon>Eukaryota</taxon>
        <taxon>Metazoa</taxon>
        <taxon>Spiralia</taxon>
        <taxon>Lophotrochozoa</taxon>
        <taxon>Platyhelminthes</taxon>
        <taxon>Cestoda</taxon>
        <taxon>Eucestoda</taxon>
        <taxon>Cyclophyllidea</taxon>
        <taxon>Mesocestoididae</taxon>
        <taxon>Mesocestoides</taxon>
    </lineage>
</organism>
<feature type="compositionally biased region" description="Polar residues" evidence="1">
    <location>
        <begin position="13"/>
        <end position="34"/>
    </location>
</feature>
<evidence type="ECO:0000313" key="2">
    <source>
        <dbReference type="WBParaSite" id="MCU_013238-RB"/>
    </source>
</evidence>
<feature type="compositionally biased region" description="Polar residues" evidence="1">
    <location>
        <begin position="125"/>
        <end position="145"/>
    </location>
</feature>
<name>A0A5K3G4W3_MESCO</name>
<feature type="region of interest" description="Disordered" evidence="1">
    <location>
        <begin position="1"/>
        <end position="34"/>
    </location>
</feature>
<feature type="region of interest" description="Disordered" evidence="1">
    <location>
        <begin position="125"/>
        <end position="219"/>
    </location>
</feature>
<protein>
    <submittedName>
        <fullName evidence="2">GRB2 associated binding protein 2</fullName>
    </submittedName>
</protein>
<dbReference type="AlphaFoldDB" id="A0A5K3G4W3"/>
<dbReference type="WBParaSite" id="MCU_013238-RB">
    <property type="protein sequence ID" value="MCU_013238-RB"/>
    <property type="gene ID" value="MCU_013238"/>
</dbReference>
<feature type="compositionally biased region" description="Pro residues" evidence="1">
    <location>
        <begin position="68"/>
        <end position="82"/>
    </location>
</feature>
<proteinExistence type="predicted"/>
<reference evidence="2" key="1">
    <citation type="submission" date="2019-11" db="UniProtKB">
        <authorList>
            <consortium name="WormBaseParasite"/>
        </authorList>
    </citation>
    <scope>IDENTIFICATION</scope>
</reference>
<sequence length="299" mass="33093">GPPEPLRRRQRFASVSSPTTTRSASHFLTEPATSVRSRWKVLEADVEQSAKDWVQKSSHVESAFESPQPSPPPPLPPPPIPAKPITHRNTTPDLPPRMNRWKSFGENLVNVNPYLEPVTSPCETSLEASLNPRNSLTHNRFSKNPPSDGVGTGELFQKPGVSRRKEHSDSLHLPSEDPYEETPRFDSQYLTPRTAASYEQARSPTSTRMNRKQTHEVPLSPSTLRAAVDYEPGESVCESTDATATDSHTYPPNLSEMTRQLSGSQTALVTPRPVYPHNVAKTPKPLSLPLSLVSAFRVP</sequence>
<evidence type="ECO:0000256" key="1">
    <source>
        <dbReference type="SAM" id="MobiDB-lite"/>
    </source>
</evidence>
<feature type="region of interest" description="Disordered" evidence="1">
    <location>
        <begin position="50"/>
        <end position="100"/>
    </location>
</feature>